<evidence type="ECO:0000313" key="3">
    <source>
        <dbReference type="EMBL" id="ROV56470.1"/>
    </source>
</evidence>
<evidence type="ECO:0000256" key="1">
    <source>
        <dbReference type="SAM" id="Phobius"/>
    </source>
</evidence>
<dbReference type="AlphaFoldDB" id="A0A3N3DPW6"/>
<evidence type="ECO:0000313" key="4">
    <source>
        <dbReference type="Proteomes" id="UP000278792"/>
    </source>
</evidence>
<dbReference type="Proteomes" id="UP000278792">
    <property type="component" value="Unassembled WGS sequence"/>
</dbReference>
<evidence type="ECO:0000259" key="2">
    <source>
        <dbReference type="Pfam" id="PF01757"/>
    </source>
</evidence>
<sequence>MKERILSIDFMKIVCAILVICIHSGPFKPLMDTSIYFKLLAGMFDQLSRVAVPFFFIAAGFLFSSGRTVNNKNNVNRLIVIFVFWSVLY</sequence>
<reference evidence="3 4" key="1">
    <citation type="submission" date="2018-11" db="EMBL/GenBank/DDBJ databases">
        <title>Vibrio ponticus strain CAIM 1751 pathogenic for the snapper Lutjanus guttatus.</title>
        <authorList>
            <person name="Soto-Rodriguez S."/>
            <person name="Lozano-Olvera R."/>
            <person name="Gomez-Gil B."/>
        </authorList>
    </citation>
    <scope>NUCLEOTIDE SEQUENCE [LARGE SCALE GENOMIC DNA]</scope>
    <source>
        <strain evidence="3 4">CAIM 1751</strain>
    </source>
</reference>
<accession>A0A3N3DPW6</accession>
<gene>
    <name evidence="3" type="ORF">EGH82_23485</name>
</gene>
<dbReference type="Pfam" id="PF01757">
    <property type="entry name" value="Acyl_transf_3"/>
    <property type="match status" value="1"/>
</dbReference>
<feature type="transmembrane region" description="Helical" evidence="1">
    <location>
        <begin position="7"/>
        <end position="27"/>
    </location>
</feature>
<name>A0A3N3DPW6_9VIBR</name>
<comment type="caution">
    <text evidence="3">The sequence shown here is derived from an EMBL/GenBank/DDBJ whole genome shotgun (WGS) entry which is preliminary data.</text>
</comment>
<protein>
    <recommendedName>
        <fullName evidence="2">Acyltransferase 3 domain-containing protein</fullName>
    </recommendedName>
</protein>
<keyword evidence="1" id="KW-0812">Transmembrane</keyword>
<proteinExistence type="predicted"/>
<dbReference type="EMBL" id="RKIK01000181">
    <property type="protein sequence ID" value="ROV56470.1"/>
    <property type="molecule type" value="Genomic_DNA"/>
</dbReference>
<feature type="non-terminal residue" evidence="3">
    <location>
        <position position="89"/>
    </location>
</feature>
<keyword evidence="1" id="KW-1133">Transmembrane helix</keyword>
<organism evidence="3 4">
    <name type="scientific">Vibrio ponticus</name>
    <dbReference type="NCBI Taxonomy" id="265668"/>
    <lineage>
        <taxon>Bacteria</taxon>
        <taxon>Pseudomonadati</taxon>
        <taxon>Pseudomonadota</taxon>
        <taxon>Gammaproteobacteria</taxon>
        <taxon>Vibrionales</taxon>
        <taxon>Vibrionaceae</taxon>
        <taxon>Vibrio</taxon>
    </lineage>
</organism>
<feature type="transmembrane region" description="Helical" evidence="1">
    <location>
        <begin position="47"/>
        <end position="64"/>
    </location>
</feature>
<feature type="domain" description="Acyltransferase 3" evidence="2">
    <location>
        <begin position="6"/>
        <end position="89"/>
    </location>
</feature>
<keyword evidence="1" id="KW-0472">Membrane</keyword>
<dbReference type="RefSeq" id="WP_148078368.1">
    <property type="nucleotide sequence ID" value="NZ_RKIK01000181.1"/>
</dbReference>
<dbReference type="GO" id="GO:0016747">
    <property type="term" value="F:acyltransferase activity, transferring groups other than amino-acyl groups"/>
    <property type="evidence" value="ECO:0007669"/>
    <property type="project" value="InterPro"/>
</dbReference>
<dbReference type="InterPro" id="IPR002656">
    <property type="entry name" value="Acyl_transf_3_dom"/>
</dbReference>